<comment type="caution">
    <text evidence="1">The sequence shown here is derived from an EMBL/GenBank/DDBJ whole genome shotgun (WGS) entry which is preliminary data.</text>
</comment>
<dbReference type="EMBL" id="JACJQU010000009">
    <property type="protein sequence ID" value="MBD2294977.1"/>
    <property type="molecule type" value="Genomic_DNA"/>
</dbReference>
<organism evidence="1 2">
    <name type="scientific">Anabaena sphaerica FACHB-251</name>
    <dbReference type="NCBI Taxonomy" id="2692883"/>
    <lineage>
        <taxon>Bacteria</taxon>
        <taxon>Bacillati</taxon>
        <taxon>Cyanobacteriota</taxon>
        <taxon>Cyanophyceae</taxon>
        <taxon>Nostocales</taxon>
        <taxon>Nostocaceae</taxon>
        <taxon>Anabaena</taxon>
    </lineage>
</organism>
<sequence length="57" mass="6629">MLEKLLLATILTFSFSLFANMGWSNTRKEMAQTPLASNHKVFTLTERYKNTEMDSNR</sequence>
<gene>
    <name evidence="1" type="ORF">H6G06_16180</name>
</gene>
<evidence type="ECO:0000313" key="1">
    <source>
        <dbReference type="EMBL" id="MBD2294977.1"/>
    </source>
</evidence>
<dbReference type="RefSeq" id="WP_190561890.1">
    <property type="nucleotide sequence ID" value="NZ_JACJQU010000009.1"/>
</dbReference>
<accession>A0A926WJ04</accession>
<keyword evidence="2" id="KW-1185">Reference proteome</keyword>
<protein>
    <submittedName>
        <fullName evidence="1">Uncharacterized protein</fullName>
    </submittedName>
</protein>
<proteinExistence type="predicted"/>
<dbReference type="Proteomes" id="UP000662185">
    <property type="component" value="Unassembled WGS sequence"/>
</dbReference>
<evidence type="ECO:0000313" key="2">
    <source>
        <dbReference type="Proteomes" id="UP000662185"/>
    </source>
</evidence>
<dbReference type="AlphaFoldDB" id="A0A926WJ04"/>
<reference evidence="2" key="1">
    <citation type="journal article" date="2020" name="ISME J.">
        <title>Comparative genomics reveals insights into cyanobacterial evolution and habitat adaptation.</title>
        <authorList>
            <person name="Chen M.Y."/>
            <person name="Teng W.K."/>
            <person name="Zhao L."/>
            <person name="Hu C.X."/>
            <person name="Zhou Y.K."/>
            <person name="Han B.P."/>
            <person name="Song L.R."/>
            <person name="Shu W.S."/>
        </authorList>
    </citation>
    <scope>NUCLEOTIDE SEQUENCE [LARGE SCALE GENOMIC DNA]</scope>
    <source>
        <strain evidence="2">FACHB-251</strain>
    </source>
</reference>
<name>A0A926WJ04_9NOST</name>